<name>A0A0V0QRD7_PSEPJ</name>
<proteinExistence type="inferred from homology"/>
<evidence type="ECO:0000256" key="1">
    <source>
        <dbReference type="ARBA" id="ARBA00006623"/>
    </source>
</evidence>
<dbReference type="Pfam" id="PF05603">
    <property type="entry name" value="Hikeshi-like_N"/>
    <property type="match status" value="1"/>
</dbReference>
<organism evidence="4 5">
    <name type="scientific">Pseudocohnilembus persalinus</name>
    <name type="common">Ciliate</name>
    <dbReference type="NCBI Taxonomy" id="266149"/>
    <lineage>
        <taxon>Eukaryota</taxon>
        <taxon>Sar</taxon>
        <taxon>Alveolata</taxon>
        <taxon>Ciliophora</taxon>
        <taxon>Intramacronucleata</taxon>
        <taxon>Oligohymenophorea</taxon>
        <taxon>Scuticociliatia</taxon>
        <taxon>Philasterida</taxon>
        <taxon>Pseudocohnilembidae</taxon>
        <taxon>Pseudocohnilembus</taxon>
    </lineage>
</organism>
<dbReference type="GO" id="GO:0005634">
    <property type="term" value="C:nucleus"/>
    <property type="evidence" value="ECO:0007669"/>
    <property type="project" value="TreeGrafter"/>
</dbReference>
<dbReference type="OMA" id="MPLLDQW"/>
<evidence type="ECO:0000313" key="5">
    <source>
        <dbReference type="Proteomes" id="UP000054937"/>
    </source>
</evidence>
<comment type="similarity">
    <text evidence="1">Belongs to the OPI10 family.</text>
</comment>
<dbReference type="InterPro" id="IPR008493">
    <property type="entry name" value="Hikeshi-like_N"/>
</dbReference>
<dbReference type="PANTHER" id="PTHR12925">
    <property type="entry name" value="HIKESHI FAMILY MEMBER"/>
    <property type="match status" value="1"/>
</dbReference>
<dbReference type="PANTHER" id="PTHR12925:SF0">
    <property type="entry name" value="PROTEIN HIKESHI"/>
    <property type="match status" value="1"/>
</dbReference>
<dbReference type="Pfam" id="PF21057">
    <property type="entry name" value="Hikeshi-like_C"/>
    <property type="match status" value="1"/>
</dbReference>
<reference evidence="4 5" key="1">
    <citation type="journal article" date="2015" name="Sci. Rep.">
        <title>Genome of the facultative scuticociliatosis pathogen Pseudocohnilembus persalinus provides insight into its virulence through horizontal gene transfer.</title>
        <authorList>
            <person name="Xiong J."/>
            <person name="Wang G."/>
            <person name="Cheng J."/>
            <person name="Tian M."/>
            <person name="Pan X."/>
            <person name="Warren A."/>
            <person name="Jiang C."/>
            <person name="Yuan D."/>
            <person name="Miao W."/>
        </authorList>
    </citation>
    <scope>NUCLEOTIDE SEQUENCE [LARGE SCALE GENOMIC DNA]</scope>
    <source>
        <strain evidence="4">36N120E</strain>
    </source>
</reference>
<sequence>MQPQQNAYQQQVPPQQNVVNSDMFGIIIPGISPINQFQQINDMFVYDLNNPAQVQSITFFLVNQLPQDFGVSLYYSVEPYETLQFIGAIGNARPSDTFQTGFPLKPNVNEKNMIKLIIKAEKLENLKSLVEATQNSDVYKNYAKLVAKNLYNFMLSYQENGYNQNVNNQVQNMIIPTNFLEKWMDKFDSKYKFDPNFIYKTSED</sequence>
<dbReference type="InParanoid" id="A0A0V0QRD7"/>
<dbReference type="GO" id="GO:0005829">
    <property type="term" value="C:cytosol"/>
    <property type="evidence" value="ECO:0007669"/>
    <property type="project" value="TreeGrafter"/>
</dbReference>
<dbReference type="Proteomes" id="UP000054937">
    <property type="component" value="Unassembled WGS sequence"/>
</dbReference>
<dbReference type="EMBL" id="LDAU01000111">
    <property type="protein sequence ID" value="KRX04749.1"/>
    <property type="molecule type" value="Genomic_DNA"/>
</dbReference>
<dbReference type="OrthoDB" id="10248398at2759"/>
<comment type="caution">
    <text evidence="4">The sequence shown here is derived from an EMBL/GenBank/DDBJ whole genome shotgun (WGS) entry which is preliminary data.</text>
</comment>
<dbReference type="InterPro" id="IPR048364">
    <property type="entry name" value="Hikeshi-like_C"/>
</dbReference>
<evidence type="ECO:0000313" key="4">
    <source>
        <dbReference type="EMBL" id="KRX04749.1"/>
    </source>
</evidence>
<keyword evidence="5" id="KW-1185">Reference proteome</keyword>
<dbReference type="GO" id="GO:0006606">
    <property type="term" value="P:protein import into nucleus"/>
    <property type="evidence" value="ECO:0007669"/>
    <property type="project" value="TreeGrafter"/>
</dbReference>
<gene>
    <name evidence="4" type="ORF">PPERSA_11805</name>
</gene>
<feature type="domain" description="Hikeshi-like C-terminal" evidence="3">
    <location>
        <begin position="141"/>
        <end position="198"/>
    </location>
</feature>
<dbReference type="AlphaFoldDB" id="A0A0V0QRD7"/>
<evidence type="ECO:0000259" key="2">
    <source>
        <dbReference type="Pfam" id="PF05603"/>
    </source>
</evidence>
<dbReference type="GO" id="GO:0061608">
    <property type="term" value="F:nuclear import signal receptor activity"/>
    <property type="evidence" value="ECO:0007669"/>
    <property type="project" value="TreeGrafter"/>
</dbReference>
<protein>
    <submittedName>
        <fullName evidence="4">Uncharacterized protein</fullName>
    </submittedName>
</protein>
<dbReference type="InterPro" id="IPR031318">
    <property type="entry name" value="OPI10"/>
</dbReference>
<feature type="domain" description="Hikeshi-like N-terminal" evidence="2">
    <location>
        <begin position="27"/>
        <end position="100"/>
    </location>
</feature>
<evidence type="ECO:0000259" key="3">
    <source>
        <dbReference type="Pfam" id="PF21057"/>
    </source>
</evidence>
<accession>A0A0V0QRD7</accession>